<dbReference type="RefSeq" id="WP_119318963.1">
    <property type="nucleotide sequence ID" value="NZ_AP025739.1"/>
</dbReference>
<evidence type="ECO:0000313" key="2">
    <source>
        <dbReference type="Proteomes" id="UP000287394"/>
    </source>
</evidence>
<gene>
    <name evidence="1" type="ORF">CCAX7_54330</name>
</gene>
<name>A0A402CNK6_9BACT</name>
<dbReference type="EMBL" id="AP025739">
    <property type="protein sequence ID" value="BDI33382.1"/>
    <property type="molecule type" value="Genomic_DNA"/>
</dbReference>
<dbReference type="AlphaFoldDB" id="A0A402CNK6"/>
<dbReference type="KEGG" id="ccot:CCAX7_54330"/>
<sequence length="154" mass="16188">MDDFFGSGLGDGLGDGLAPSPFDTGAVVPTTGLSLDYHKFDDPNTDSGLTLNVDSAVVRQIDETAYGLAWITPSVWTGAVVEVYAVKEYSDPPELAGVTGTGFVDGTDTHMICYDFVGGPVWPVGNWVFHAKMTLGAIVDVTSGILVTDDPDLI</sequence>
<evidence type="ECO:0000313" key="1">
    <source>
        <dbReference type="EMBL" id="BDI33382.1"/>
    </source>
</evidence>
<dbReference type="Proteomes" id="UP000287394">
    <property type="component" value="Chromosome"/>
</dbReference>
<keyword evidence="2" id="KW-1185">Reference proteome</keyword>
<organism evidence="1 2">
    <name type="scientific">Capsulimonas corticalis</name>
    <dbReference type="NCBI Taxonomy" id="2219043"/>
    <lineage>
        <taxon>Bacteria</taxon>
        <taxon>Bacillati</taxon>
        <taxon>Armatimonadota</taxon>
        <taxon>Armatimonadia</taxon>
        <taxon>Capsulimonadales</taxon>
        <taxon>Capsulimonadaceae</taxon>
        <taxon>Capsulimonas</taxon>
    </lineage>
</organism>
<reference evidence="1 2" key="1">
    <citation type="journal article" date="2019" name="Int. J. Syst. Evol. Microbiol.">
        <title>Capsulimonas corticalis gen. nov., sp. nov., an aerobic capsulated bacterium, of a novel bacterial order, Capsulimonadales ord. nov., of the class Armatimonadia of the phylum Armatimonadetes.</title>
        <authorList>
            <person name="Li J."/>
            <person name="Kudo C."/>
            <person name="Tonouchi A."/>
        </authorList>
    </citation>
    <scope>NUCLEOTIDE SEQUENCE [LARGE SCALE GENOMIC DNA]</scope>
    <source>
        <strain evidence="1 2">AX-7</strain>
    </source>
</reference>
<proteinExistence type="predicted"/>
<protein>
    <submittedName>
        <fullName evidence="1">Uncharacterized protein</fullName>
    </submittedName>
</protein>
<accession>A0A402CNK6</accession>